<accession>A0AAD1XNL8</accession>
<evidence type="ECO:0000256" key="1">
    <source>
        <dbReference type="SAM" id="MobiDB-lite"/>
    </source>
</evidence>
<comment type="caution">
    <text evidence="2">The sequence shown here is derived from an EMBL/GenBank/DDBJ whole genome shotgun (WGS) entry which is preliminary data.</text>
</comment>
<feature type="region of interest" description="Disordered" evidence="1">
    <location>
        <begin position="51"/>
        <end position="120"/>
    </location>
</feature>
<dbReference type="EMBL" id="CAMPGE010017356">
    <property type="protein sequence ID" value="CAI2375850.1"/>
    <property type="molecule type" value="Genomic_DNA"/>
</dbReference>
<reference evidence="2" key="1">
    <citation type="submission" date="2023-07" db="EMBL/GenBank/DDBJ databases">
        <authorList>
            <consortium name="AG Swart"/>
            <person name="Singh M."/>
            <person name="Singh A."/>
            <person name="Seah K."/>
            <person name="Emmerich C."/>
        </authorList>
    </citation>
    <scope>NUCLEOTIDE SEQUENCE</scope>
    <source>
        <strain evidence="2">DP1</strain>
    </source>
</reference>
<feature type="compositionally biased region" description="Polar residues" evidence="1">
    <location>
        <begin position="85"/>
        <end position="110"/>
    </location>
</feature>
<feature type="compositionally biased region" description="Basic and acidic residues" evidence="1">
    <location>
        <begin position="188"/>
        <end position="197"/>
    </location>
</feature>
<dbReference type="AlphaFoldDB" id="A0AAD1XNL8"/>
<evidence type="ECO:0000313" key="2">
    <source>
        <dbReference type="EMBL" id="CAI2375850.1"/>
    </source>
</evidence>
<gene>
    <name evidence="2" type="ORF">ECRASSUSDP1_LOCUS17216</name>
</gene>
<organism evidence="2 3">
    <name type="scientific">Euplotes crassus</name>
    <dbReference type="NCBI Taxonomy" id="5936"/>
    <lineage>
        <taxon>Eukaryota</taxon>
        <taxon>Sar</taxon>
        <taxon>Alveolata</taxon>
        <taxon>Ciliophora</taxon>
        <taxon>Intramacronucleata</taxon>
        <taxon>Spirotrichea</taxon>
        <taxon>Hypotrichia</taxon>
        <taxon>Euplotida</taxon>
        <taxon>Euplotidae</taxon>
        <taxon>Moneuplotes</taxon>
    </lineage>
</organism>
<sequence length="222" mass="25415">MEKIRDNRESEKQVQDERDDEMEWAMGGELFGIDDEENSDKEDLYKEVSPKLKEVSKPTESKVIIKTEANEESKSAKTSEEPQIFENSTSTNAKFQDLAKNSQENYQRVSNRLKEEPAGEVLLDEATKVATKSAEYGTKVYNSTKEKMAEFANNGGMEEAKNQAYNKAVNIGNSFWNFVCQATINEQEKLERDRDQPLEVQPKPETPPTQEEKPLWGFTWGK</sequence>
<name>A0AAD1XNL8_EUPCR</name>
<protein>
    <submittedName>
        <fullName evidence="2">Uncharacterized protein</fullName>
    </submittedName>
</protein>
<feature type="region of interest" description="Disordered" evidence="1">
    <location>
        <begin position="1"/>
        <end position="24"/>
    </location>
</feature>
<feature type="compositionally biased region" description="Basic and acidic residues" evidence="1">
    <location>
        <begin position="1"/>
        <end position="16"/>
    </location>
</feature>
<keyword evidence="3" id="KW-1185">Reference proteome</keyword>
<feature type="region of interest" description="Disordered" evidence="1">
    <location>
        <begin position="188"/>
        <end position="222"/>
    </location>
</feature>
<proteinExistence type="predicted"/>
<feature type="compositionally biased region" description="Basic and acidic residues" evidence="1">
    <location>
        <begin position="51"/>
        <end position="80"/>
    </location>
</feature>
<dbReference type="Proteomes" id="UP001295684">
    <property type="component" value="Unassembled WGS sequence"/>
</dbReference>
<evidence type="ECO:0000313" key="3">
    <source>
        <dbReference type="Proteomes" id="UP001295684"/>
    </source>
</evidence>